<feature type="domain" description="Chitin-binding type-4" evidence="1">
    <location>
        <begin position="18"/>
        <end position="133"/>
    </location>
</feature>
<comment type="caution">
    <text evidence="2">The sequence shown here is derived from an EMBL/GenBank/DDBJ whole genome shotgun (WGS) entry which is preliminary data.</text>
</comment>
<reference evidence="2" key="1">
    <citation type="submission" date="2021-11" db="EMBL/GenBank/DDBJ databases">
        <authorList>
            <person name="Schell T."/>
        </authorList>
    </citation>
    <scope>NUCLEOTIDE SEQUENCE</scope>
    <source>
        <strain evidence="2">M5</strain>
    </source>
</reference>
<dbReference type="Pfam" id="PF03067">
    <property type="entry name" value="LPMO_10"/>
    <property type="match status" value="1"/>
</dbReference>
<dbReference type="PANTHER" id="PTHR21113">
    <property type="entry name" value="AGAP001705-PA"/>
    <property type="match status" value="1"/>
</dbReference>
<sequence>MPNGNQSELPIWQLDMKLHISCGQWIRMTVQLTSNHLGYFEFRLCPKLSADELVTQECLDRHLLTLADGSTRFYVTSEIGLFFPVAQLPSDVVCDHCVLQWRYTAGNNWGVCKDGIGALGCGPQETFVNCADIAII</sequence>
<keyword evidence="3" id="KW-1185">Reference proteome</keyword>
<gene>
    <name evidence="2" type="ORF">DGAL_LOCUS16011</name>
</gene>
<organism evidence="2 3">
    <name type="scientific">Daphnia galeata</name>
    <dbReference type="NCBI Taxonomy" id="27404"/>
    <lineage>
        <taxon>Eukaryota</taxon>
        <taxon>Metazoa</taxon>
        <taxon>Ecdysozoa</taxon>
        <taxon>Arthropoda</taxon>
        <taxon>Crustacea</taxon>
        <taxon>Branchiopoda</taxon>
        <taxon>Diplostraca</taxon>
        <taxon>Cladocera</taxon>
        <taxon>Anomopoda</taxon>
        <taxon>Daphniidae</taxon>
        <taxon>Daphnia</taxon>
    </lineage>
</organism>
<evidence type="ECO:0000259" key="1">
    <source>
        <dbReference type="Pfam" id="PF03067"/>
    </source>
</evidence>
<name>A0A8J2S0K5_9CRUS</name>
<dbReference type="InterPro" id="IPR004302">
    <property type="entry name" value="Cellulose/chitin-bd_N"/>
</dbReference>
<dbReference type="EMBL" id="CAKKLH010000325">
    <property type="protein sequence ID" value="CAH0112296.1"/>
    <property type="molecule type" value="Genomic_DNA"/>
</dbReference>
<dbReference type="PANTHER" id="PTHR21113:SF4">
    <property type="entry name" value="CHITIN-BINDING TYPE-4 DOMAIN-CONTAINING PROTEIN"/>
    <property type="match status" value="1"/>
</dbReference>
<dbReference type="AlphaFoldDB" id="A0A8J2S0K5"/>
<protein>
    <recommendedName>
        <fullName evidence="1">Chitin-binding type-4 domain-containing protein</fullName>
    </recommendedName>
</protein>
<dbReference type="OrthoDB" id="6348661at2759"/>
<proteinExistence type="predicted"/>
<evidence type="ECO:0000313" key="2">
    <source>
        <dbReference type="EMBL" id="CAH0112296.1"/>
    </source>
</evidence>
<evidence type="ECO:0000313" key="3">
    <source>
        <dbReference type="Proteomes" id="UP000789390"/>
    </source>
</evidence>
<dbReference type="Proteomes" id="UP000789390">
    <property type="component" value="Unassembled WGS sequence"/>
</dbReference>
<accession>A0A8J2S0K5</accession>